<name>A0AAP5T5I5_9MICC</name>
<protein>
    <submittedName>
        <fullName evidence="1">Catalase family protein</fullName>
    </submittedName>
</protein>
<comment type="caution">
    <text evidence="1">The sequence shown here is derived from an EMBL/GenBank/DDBJ whole genome shotgun (WGS) entry which is preliminary data.</text>
</comment>
<dbReference type="CDD" id="cd08152">
    <property type="entry name" value="y4iL_like"/>
    <property type="match status" value="1"/>
</dbReference>
<organism evidence="1 2">
    <name type="scientific">Micrococcus yunnanensis</name>
    <dbReference type="NCBI Taxonomy" id="566027"/>
    <lineage>
        <taxon>Bacteria</taxon>
        <taxon>Bacillati</taxon>
        <taxon>Actinomycetota</taxon>
        <taxon>Actinomycetes</taxon>
        <taxon>Micrococcales</taxon>
        <taxon>Micrococcaceae</taxon>
        <taxon>Micrococcus</taxon>
    </lineage>
</organism>
<evidence type="ECO:0000313" key="2">
    <source>
        <dbReference type="Proteomes" id="UP001185728"/>
    </source>
</evidence>
<dbReference type="SUPFAM" id="SSF56634">
    <property type="entry name" value="Heme-dependent catalase-like"/>
    <property type="match status" value="1"/>
</dbReference>
<evidence type="ECO:0000313" key="1">
    <source>
        <dbReference type="EMBL" id="MDV7176411.1"/>
    </source>
</evidence>
<dbReference type="GO" id="GO:0020037">
    <property type="term" value="F:heme binding"/>
    <property type="evidence" value="ECO:0007669"/>
    <property type="project" value="InterPro"/>
</dbReference>
<dbReference type="Gene3D" id="2.40.180.10">
    <property type="entry name" value="Catalase core domain"/>
    <property type="match status" value="1"/>
</dbReference>
<dbReference type="InterPro" id="IPR020835">
    <property type="entry name" value="Catalase_sf"/>
</dbReference>
<dbReference type="PANTHER" id="PTHR36195">
    <property type="entry name" value="DOMAIN PROTEIN, PUTATIVE (AFU_ORTHOLOGUE AFUA_5G01990)-RELATED-RELATED"/>
    <property type="match status" value="1"/>
</dbReference>
<proteinExistence type="predicted"/>
<dbReference type="Proteomes" id="UP001185728">
    <property type="component" value="Unassembled WGS sequence"/>
</dbReference>
<sequence>MTEPVKYTPDIEHSVDREEDLTREILAQMGAAQRRAAGEHKHAHRDAHAKSHAVLKATLEVHEGLAPELAQGIFARPGTYEAVARLSSAPGDIHTDRTPAPRGWALKVLGMEGKRLLPDLDSHNQDFLMVNFPTLAFGTVARYKEMLSLLEKNSQSPELLQRLTTGAARVVRGAVETVGGTPSATLEGLGRDNAHVLGETYFTQGALRYGDHVAKISLAPASENVRALTGQDMKVEDFSSISEIVADFFSRESAEYVLRAQLATDPERMPVEDASVLWDEEEAPHQPVATLRIEAQESYSHPRRVYGDDALTFNPWNGVVEHQPLGSIMRVRKRAYEQSTRFRHEFNDRPAPEPSSLDDIPD</sequence>
<dbReference type="EMBL" id="JAWLUK010000002">
    <property type="protein sequence ID" value="MDV7176411.1"/>
    <property type="molecule type" value="Genomic_DNA"/>
</dbReference>
<dbReference type="PANTHER" id="PTHR36195:SF4">
    <property type="entry name" value="DOMAIN PROTEIN, PUTATIVE (AFU_ORTHOLOGUE AFUA_5G01990)-RELATED"/>
    <property type="match status" value="1"/>
</dbReference>
<gene>
    <name evidence="1" type="ORF">R4064_01955</name>
</gene>
<accession>A0AAP5T5I5</accession>
<reference evidence="1" key="1">
    <citation type="submission" date="2023-10" db="EMBL/GenBank/DDBJ databases">
        <title>Development of a sustainable strategy for remediation of hydrocarbon-contaminated territories based on the waste exchange concept.</title>
        <authorList>
            <person name="Krivoruchko A."/>
        </authorList>
    </citation>
    <scope>NUCLEOTIDE SEQUENCE</scope>
    <source>
        <strain evidence="1">IEGM 1325</strain>
    </source>
</reference>
<dbReference type="AlphaFoldDB" id="A0AAP5T5I5"/>
<dbReference type="RefSeq" id="WP_179288581.1">
    <property type="nucleotide sequence ID" value="NZ_JAWLUK010000002.1"/>
</dbReference>